<dbReference type="GO" id="GO:0016787">
    <property type="term" value="F:hydrolase activity"/>
    <property type="evidence" value="ECO:0007669"/>
    <property type="project" value="UniProtKB-KW"/>
</dbReference>
<organism evidence="8 9">
    <name type="scientific">Desulfomonile tiedjei</name>
    <dbReference type="NCBI Taxonomy" id="2358"/>
    <lineage>
        <taxon>Bacteria</taxon>
        <taxon>Pseudomonadati</taxon>
        <taxon>Thermodesulfobacteriota</taxon>
        <taxon>Desulfomonilia</taxon>
        <taxon>Desulfomonilales</taxon>
        <taxon>Desulfomonilaceae</taxon>
        <taxon>Desulfomonile</taxon>
    </lineage>
</organism>
<comment type="caution">
    <text evidence="8">The sequence shown here is derived from an EMBL/GenBank/DDBJ whole genome shotgun (WGS) entry which is preliminary data.</text>
</comment>
<dbReference type="InterPro" id="IPR013551">
    <property type="entry name" value="YicC-like_C"/>
</dbReference>
<dbReference type="EMBL" id="JACRDE010000394">
    <property type="protein sequence ID" value="MBI5250809.1"/>
    <property type="molecule type" value="Genomic_DNA"/>
</dbReference>
<evidence type="ECO:0000313" key="9">
    <source>
        <dbReference type="Proteomes" id="UP000807825"/>
    </source>
</evidence>
<evidence type="ECO:0000256" key="4">
    <source>
        <dbReference type="ARBA" id="ARBA00022801"/>
    </source>
</evidence>
<dbReference type="PANTHER" id="PTHR30636">
    <property type="entry name" value="UPF0701 PROTEIN YICC"/>
    <property type="match status" value="1"/>
</dbReference>
<evidence type="ECO:0000256" key="2">
    <source>
        <dbReference type="ARBA" id="ARBA00022722"/>
    </source>
</evidence>
<dbReference type="GO" id="GO:0004521">
    <property type="term" value="F:RNA endonuclease activity"/>
    <property type="evidence" value="ECO:0007669"/>
    <property type="project" value="InterPro"/>
</dbReference>
<evidence type="ECO:0000256" key="3">
    <source>
        <dbReference type="ARBA" id="ARBA00022759"/>
    </source>
</evidence>
<feature type="domain" description="Endoribonuclease YicC-like N-terminal" evidence="6">
    <location>
        <begin position="13"/>
        <end position="166"/>
    </location>
</feature>
<protein>
    <submittedName>
        <fullName evidence="8">YicC family protein</fullName>
    </submittedName>
</protein>
<comment type="similarity">
    <text evidence="5">Belongs to the YicC/YloC family.</text>
</comment>
<dbReference type="Pfam" id="PF08340">
    <property type="entry name" value="YicC-like_C"/>
    <property type="match status" value="1"/>
</dbReference>
<name>A0A9D6V4R4_9BACT</name>
<dbReference type="InterPro" id="IPR005229">
    <property type="entry name" value="YicC/YloC-like"/>
</dbReference>
<evidence type="ECO:0000313" key="8">
    <source>
        <dbReference type="EMBL" id="MBI5250809.1"/>
    </source>
</evidence>
<keyword evidence="3" id="KW-0255">Endonuclease</keyword>
<dbReference type="InterPro" id="IPR013527">
    <property type="entry name" value="YicC-like_N"/>
</dbReference>
<dbReference type="AlphaFoldDB" id="A0A9D6V4R4"/>
<proteinExistence type="inferred from homology"/>
<dbReference type="NCBIfam" id="TIGR00255">
    <property type="entry name" value="YicC/YloC family endoribonuclease"/>
    <property type="match status" value="1"/>
</dbReference>
<reference evidence="8" key="1">
    <citation type="submission" date="2020-07" db="EMBL/GenBank/DDBJ databases">
        <title>Huge and variable diversity of episymbiotic CPR bacteria and DPANN archaea in groundwater ecosystems.</title>
        <authorList>
            <person name="He C.Y."/>
            <person name="Keren R."/>
            <person name="Whittaker M."/>
            <person name="Farag I.F."/>
            <person name="Doudna J."/>
            <person name="Cate J.H.D."/>
            <person name="Banfield J.F."/>
        </authorList>
    </citation>
    <scope>NUCLEOTIDE SEQUENCE</scope>
    <source>
        <strain evidence="8">NC_groundwater_1664_Pr3_B-0.1um_52_9</strain>
    </source>
</reference>
<accession>A0A9D6V4R4</accession>
<gene>
    <name evidence="8" type="ORF">HY912_15065</name>
</gene>
<keyword evidence="2" id="KW-0540">Nuclease</keyword>
<dbReference type="Proteomes" id="UP000807825">
    <property type="component" value="Unassembled WGS sequence"/>
</dbReference>
<keyword evidence="4" id="KW-0378">Hydrolase</keyword>
<evidence type="ECO:0000256" key="1">
    <source>
        <dbReference type="ARBA" id="ARBA00001968"/>
    </source>
</evidence>
<sequence length="303" mass="33686">MHVGAIGDSTGPIKSMTGFGRGRSGIGEVEVVTEIRAVNHRFLDVSVKLPKAYNCFEPQVRKIVSEIIHRGKFDVMVTRVAGKSGLIEVALDEPLAAAYYGCLTGLKDKFGLSGDITVSDMLTLKDIIVPAEKEDQIEREWPLIEESLRNAIESLDQMRRAEGAALWNDIVKRLTSIRENVSLIAPLVDQVVASAKERLERRVKELSGGLDLDSDRLAQEVALIADRADVTEELTRLKSHVEQFINFFTEGSPLGRKLDFLLQEINREVNTLGSKSASTEIASHVVFMKSELEKIREQTQNIE</sequence>
<evidence type="ECO:0000256" key="5">
    <source>
        <dbReference type="ARBA" id="ARBA00035648"/>
    </source>
</evidence>
<feature type="domain" description="Endoribonuclease YicC-like C-terminal" evidence="7">
    <location>
        <begin position="187"/>
        <end position="303"/>
    </location>
</feature>
<evidence type="ECO:0000259" key="7">
    <source>
        <dbReference type="Pfam" id="PF08340"/>
    </source>
</evidence>
<evidence type="ECO:0000259" key="6">
    <source>
        <dbReference type="Pfam" id="PF03755"/>
    </source>
</evidence>
<dbReference type="PANTHER" id="PTHR30636:SF3">
    <property type="entry name" value="UPF0701 PROTEIN YICC"/>
    <property type="match status" value="1"/>
</dbReference>
<dbReference type="Pfam" id="PF03755">
    <property type="entry name" value="YicC-like_N"/>
    <property type="match status" value="1"/>
</dbReference>
<comment type="cofactor">
    <cofactor evidence="1">
        <name>a divalent metal cation</name>
        <dbReference type="ChEBI" id="CHEBI:60240"/>
    </cofactor>
</comment>